<dbReference type="KEGG" id="tpol:Mal48_20120"/>
<dbReference type="RefSeq" id="WP_145198274.1">
    <property type="nucleotide sequence ID" value="NZ_CP036267.1"/>
</dbReference>
<protein>
    <recommendedName>
        <fullName evidence="3">Outer membrane lipoprotein-sorting protein</fullName>
    </recommendedName>
</protein>
<dbReference type="Proteomes" id="UP000315724">
    <property type="component" value="Chromosome"/>
</dbReference>
<reference evidence="1 2" key="1">
    <citation type="submission" date="2019-02" db="EMBL/GenBank/DDBJ databases">
        <title>Deep-cultivation of Planctomycetes and their phenomic and genomic characterization uncovers novel biology.</title>
        <authorList>
            <person name="Wiegand S."/>
            <person name="Jogler M."/>
            <person name="Boedeker C."/>
            <person name="Pinto D."/>
            <person name="Vollmers J."/>
            <person name="Rivas-Marin E."/>
            <person name="Kohn T."/>
            <person name="Peeters S.H."/>
            <person name="Heuer A."/>
            <person name="Rast P."/>
            <person name="Oberbeckmann S."/>
            <person name="Bunk B."/>
            <person name="Jeske O."/>
            <person name="Meyerdierks A."/>
            <person name="Storesund J.E."/>
            <person name="Kallscheuer N."/>
            <person name="Luecker S."/>
            <person name="Lage O.M."/>
            <person name="Pohl T."/>
            <person name="Merkel B.J."/>
            <person name="Hornburger P."/>
            <person name="Mueller R.-W."/>
            <person name="Bruemmer F."/>
            <person name="Labrenz M."/>
            <person name="Spormann A.M."/>
            <person name="Op den Camp H."/>
            <person name="Overmann J."/>
            <person name="Amann R."/>
            <person name="Jetten M.S.M."/>
            <person name="Mascher T."/>
            <person name="Medema M.H."/>
            <person name="Devos D.P."/>
            <person name="Kaster A.-K."/>
            <person name="Ovreas L."/>
            <person name="Rohde M."/>
            <person name="Galperin M.Y."/>
            <person name="Jogler C."/>
        </authorList>
    </citation>
    <scope>NUCLEOTIDE SEQUENCE [LARGE SCALE GENOMIC DNA]</scope>
    <source>
        <strain evidence="1 2">Mal48</strain>
    </source>
</reference>
<evidence type="ECO:0008006" key="3">
    <source>
        <dbReference type="Google" id="ProtNLM"/>
    </source>
</evidence>
<name>A0A517QMD6_9PLAN</name>
<organism evidence="1 2">
    <name type="scientific">Thalassoglobus polymorphus</name>
    <dbReference type="NCBI Taxonomy" id="2527994"/>
    <lineage>
        <taxon>Bacteria</taxon>
        <taxon>Pseudomonadati</taxon>
        <taxon>Planctomycetota</taxon>
        <taxon>Planctomycetia</taxon>
        <taxon>Planctomycetales</taxon>
        <taxon>Planctomycetaceae</taxon>
        <taxon>Thalassoglobus</taxon>
    </lineage>
</organism>
<evidence type="ECO:0000313" key="2">
    <source>
        <dbReference type="Proteomes" id="UP000315724"/>
    </source>
</evidence>
<gene>
    <name evidence="1" type="ORF">Mal48_20120</name>
</gene>
<dbReference type="EMBL" id="CP036267">
    <property type="protein sequence ID" value="QDT32765.1"/>
    <property type="molecule type" value="Genomic_DNA"/>
</dbReference>
<evidence type="ECO:0000313" key="1">
    <source>
        <dbReference type="EMBL" id="QDT32765.1"/>
    </source>
</evidence>
<sequence>MVRLSKSDLTQKVKQPMVLDSLQQVRKCSLLIALILSSALQAGESLPNIEAVKRRIQQTESLIQNLQVNEKAVCRQRDLQGGDEIYEMDRECQWTITADGKKHYIATGETLRFMANSATTNPFKVELAFDGTYSRSLEYLSRDLARIFSGEVADHPSYYSMLPTEFTVLGGRESLLQILEKREYKVVGREEYQGREVLKIEGEAIERGGWFWNRRILFDMQRGTLVKTAYLMKQQAEKEWIEYAIWAGSNHEEISPGVWLPLKYRKYSFLVKKNDAPKEFSDGYVGTFSNWIVNAKLPKSRFQLIFPENVPVNDQRKGANGRLLSQAEIEELNRQQ</sequence>
<proteinExistence type="predicted"/>
<dbReference type="OrthoDB" id="9820787at2"/>
<dbReference type="AlphaFoldDB" id="A0A517QMD6"/>
<keyword evidence="2" id="KW-1185">Reference proteome</keyword>
<accession>A0A517QMD6</accession>